<keyword evidence="2" id="KW-0238">DNA-binding</keyword>
<accession>A0A7S4K5Z1</accession>
<comment type="subcellular location">
    <subcellularLocation>
        <location evidence="1">Nucleus</location>
    </subcellularLocation>
</comment>
<feature type="region of interest" description="Disordered" evidence="5">
    <location>
        <begin position="1"/>
        <end position="87"/>
    </location>
</feature>
<protein>
    <recommendedName>
        <fullName evidence="6">HSF-type DNA-binding domain-containing protein</fullName>
    </recommendedName>
</protein>
<dbReference type="PANTHER" id="PTHR10015">
    <property type="entry name" value="HEAT SHOCK TRANSCRIPTION FACTOR"/>
    <property type="match status" value="1"/>
</dbReference>
<feature type="region of interest" description="Disordered" evidence="5">
    <location>
        <begin position="520"/>
        <end position="540"/>
    </location>
</feature>
<dbReference type="AlphaFoldDB" id="A0A7S4K5Z1"/>
<evidence type="ECO:0000256" key="1">
    <source>
        <dbReference type="ARBA" id="ARBA00004123"/>
    </source>
</evidence>
<evidence type="ECO:0000313" key="7">
    <source>
        <dbReference type="EMBL" id="CAE2285042.1"/>
    </source>
</evidence>
<dbReference type="GO" id="GO:0043565">
    <property type="term" value="F:sequence-specific DNA binding"/>
    <property type="evidence" value="ECO:0007669"/>
    <property type="project" value="InterPro"/>
</dbReference>
<feature type="region of interest" description="Disordered" evidence="5">
    <location>
        <begin position="276"/>
        <end position="302"/>
    </location>
</feature>
<gene>
    <name evidence="7" type="ORF">OAUR00152_LOCUS39867</name>
</gene>
<reference evidence="7" key="1">
    <citation type="submission" date="2021-01" db="EMBL/GenBank/DDBJ databases">
        <authorList>
            <person name="Corre E."/>
            <person name="Pelletier E."/>
            <person name="Niang G."/>
            <person name="Scheremetjew M."/>
            <person name="Finn R."/>
            <person name="Kale V."/>
            <person name="Holt S."/>
            <person name="Cochrane G."/>
            <person name="Meng A."/>
            <person name="Brown T."/>
            <person name="Cohen L."/>
        </authorList>
    </citation>
    <scope>NUCLEOTIDE SEQUENCE</scope>
    <source>
        <strain evidence="7">Isolate 1302-5</strain>
    </source>
</reference>
<dbReference type="InterPro" id="IPR036388">
    <property type="entry name" value="WH-like_DNA-bd_sf"/>
</dbReference>
<name>A0A7S4K5Z1_9STRA</name>
<dbReference type="PANTHER" id="PTHR10015:SF206">
    <property type="entry name" value="HSF-TYPE DNA-BINDING DOMAIN-CONTAINING PROTEIN"/>
    <property type="match status" value="1"/>
</dbReference>
<keyword evidence="3" id="KW-0539">Nucleus</keyword>
<feature type="compositionally biased region" description="Low complexity" evidence="5">
    <location>
        <begin position="49"/>
        <end position="60"/>
    </location>
</feature>
<dbReference type="FunFam" id="1.10.10.10:FF:000479">
    <property type="entry name" value="Predicted protein"/>
    <property type="match status" value="1"/>
</dbReference>
<dbReference type="InterPro" id="IPR000232">
    <property type="entry name" value="HSF_DNA-bd"/>
</dbReference>
<evidence type="ECO:0000256" key="4">
    <source>
        <dbReference type="RuleBase" id="RU004020"/>
    </source>
</evidence>
<feature type="compositionally biased region" description="Polar residues" evidence="5">
    <location>
        <begin position="288"/>
        <end position="302"/>
    </location>
</feature>
<evidence type="ECO:0000256" key="5">
    <source>
        <dbReference type="SAM" id="MobiDB-lite"/>
    </source>
</evidence>
<evidence type="ECO:0000256" key="3">
    <source>
        <dbReference type="ARBA" id="ARBA00023242"/>
    </source>
</evidence>
<feature type="compositionally biased region" description="Basic and acidic residues" evidence="5">
    <location>
        <begin position="1"/>
        <end position="10"/>
    </location>
</feature>
<dbReference type="SMART" id="SM00415">
    <property type="entry name" value="HSF"/>
    <property type="match status" value="1"/>
</dbReference>
<dbReference type="SUPFAM" id="SSF46785">
    <property type="entry name" value="Winged helix' DNA-binding domain"/>
    <property type="match status" value="1"/>
</dbReference>
<proteinExistence type="inferred from homology"/>
<dbReference type="GO" id="GO:0005634">
    <property type="term" value="C:nucleus"/>
    <property type="evidence" value="ECO:0007669"/>
    <property type="project" value="UniProtKB-SubCell"/>
</dbReference>
<evidence type="ECO:0000256" key="2">
    <source>
        <dbReference type="ARBA" id="ARBA00023125"/>
    </source>
</evidence>
<feature type="compositionally biased region" description="Basic and acidic residues" evidence="5">
    <location>
        <begin position="61"/>
        <end position="82"/>
    </location>
</feature>
<dbReference type="InterPro" id="IPR036390">
    <property type="entry name" value="WH_DNA-bd_sf"/>
</dbReference>
<dbReference type="Pfam" id="PF00447">
    <property type="entry name" value="HSF_DNA-bind"/>
    <property type="match status" value="1"/>
</dbReference>
<dbReference type="Gene3D" id="1.10.10.10">
    <property type="entry name" value="Winged helix-like DNA-binding domain superfamily/Winged helix DNA-binding domain"/>
    <property type="match status" value="1"/>
</dbReference>
<comment type="similarity">
    <text evidence="4">Belongs to the HSF family.</text>
</comment>
<sequence>MATHSLRDEAATCAVADTSGTAETSEASESSDPDTARGRNSIRRWVTNSPSSSSDRGFSSADDRSSHDSGAERDEQRADDPSSRTCLPHPFYYYRDHSRNIDDDPGTPLTPLSRDPNFPAKMHDILSRPDLEDVVTWLPHGRSWRVLDSAEFERRVLPQYFDHRKFSSFIRQANGWGFRRMTTGCDRNTYYHELFLRGMPFLCKKMKRPGTAKKIASDPYREPNFYEISKLHPLPEIPLGASSLSMPTTVSTLQGSNSSIGPAIQALQMPAATSIVNGGSSGSSSVSFPETSATSPALQPSRTLDISPVTQSLAQQLSVAQRQAQQASAQEQQIIRQLSNYAPAPQQAQRHVVTPQQVSTQQILRNPVSQRTMPQQVSEHQIRQIIQQGAYQRVAAPQASTQALERVLQQQRPQNQPPRQQAMVPQISTQQVLQVLQQTAQQDALPEQVNIQQATQVAQKLLAELQQQQRRRQAAVVHEVTQRLLAVQEQEAQEVRMAQQQQQQVVAALAQVLQQQPVGGSSSLPASLQPAQQQQQQNTPLSPSLAAILGLASSGANNTSITVAPAPPPPATSYASSVAAALGGAPAPAPLSSVTAAMIAAAVPLQQQQQGSRMATVPTSAALSSSFTGLGHRGFGGS</sequence>
<dbReference type="EMBL" id="HBKQ01058304">
    <property type="protein sequence ID" value="CAE2285042.1"/>
    <property type="molecule type" value="Transcribed_RNA"/>
</dbReference>
<dbReference type="GO" id="GO:0003700">
    <property type="term" value="F:DNA-binding transcription factor activity"/>
    <property type="evidence" value="ECO:0007669"/>
    <property type="project" value="InterPro"/>
</dbReference>
<feature type="compositionally biased region" description="Low complexity" evidence="5">
    <location>
        <begin position="16"/>
        <end position="30"/>
    </location>
</feature>
<feature type="domain" description="HSF-type DNA-binding" evidence="6">
    <location>
        <begin position="114"/>
        <end position="209"/>
    </location>
</feature>
<evidence type="ECO:0000259" key="6">
    <source>
        <dbReference type="SMART" id="SM00415"/>
    </source>
</evidence>
<organism evidence="7">
    <name type="scientific">Odontella aurita</name>
    <dbReference type="NCBI Taxonomy" id="265563"/>
    <lineage>
        <taxon>Eukaryota</taxon>
        <taxon>Sar</taxon>
        <taxon>Stramenopiles</taxon>
        <taxon>Ochrophyta</taxon>
        <taxon>Bacillariophyta</taxon>
        <taxon>Mediophyceae</taxon>
        <taxon>Biddulphiophycidae</taxon>
        <taxon>Eupodiscales</taxon>
        <taxon>Odontellaceae</taxon>
        <taxon>Odontella</taxon>
    </lineage>
</organism>
<dbReference type="PRINTS" id="PR00056">
    <property type="entry name" value="HSFDOMAIN"/>
</dbReference>